<feature type="non-terminal residue" evidence="12">
    <location>
        <position position="461"/>
    </location>
</feature>
<dbReference type="InterPro" id="IPR015919">
    <property type="entry name" value="Cadherin-like_sf"/>
</dbReference>
<reference evidence="12 13" key="1">
    <citation type="submission" date="2021-06" db="EMBL/GenBank/DDBJ databases">
        <authorList>
            <person name="Palmer J.M."/>
        </authorList>
    </citation>
    <scope>NUCLEOTIDE SEQUENCE [LARGE SCALE GENOMIC DNA]</scope>
    <source>
        <strain evidence="12 13">GA_2019</strain>
        <tissue evidence="12">Muscle</tissue>
    </source>
</reference>
<accession>A0ABV0PJI0</accession>
<evidence type="ECO:0000256" key="7">
    <source>
        <dbReference type="ARBA" id="ARBA00023136"/>
    </source>
</evidence>
<feature type="domain" description="Cadherin" evidence="11">
    <location>
        <begin position="348"/>
        <end position="452"/>
    </location>
</feature>
<dbReference type="InterPro" id="IPR050174">
    <property type="entry name" value="Protocadherin/Cadherin-CA"/>
</dbReference>
<keyword evidence="4 9" id="KW-0106">Calcium</keyword>
<comment type="subcellular location">
    <subcellularLocation>
        <location evidence="1">Membrane</location>
        <topology evidence="1">Single-pass membrane protein</topology>
    </subcellularLocation>
</comment>
<keyword evidence="3" id="KW-0677">Repeat</keyword>
<feature type="signal peptide" evidence="10">
    <location>
        <begin position="1"/>
        <end position="29"/>
    </location>
</feature>
<dbReference type="PRINTS" id="PR00205">
    <property type="entry name" value="CADHERIN"/>
</dbReference>
<dbReference type="PANTHER" id="PTHR24028:SF296">
    <property type="entry name" value="PROTOCADHERIN 1 GAMMA 11 PRECURSOR-RELATED"/>
    <property type="match status" value="1"/>
</dbReference>
<dbReference type="SUPFAM" id="SSF49313">
    <property type="entry name" value="Cadherin-like"/>
    <property type="match status" value="4"/>
</dbReference>
<keyword evidence="8" id="KW-0325">Glycoprotein</keyword>
<evidence type="ECO:0000313" key="12">
    <source>
        <dbReference type="EMBL" id="MEQ2183502.1"/>
    </source>
</evidence>
<organism evidence="12 13">
    <name type="scientific">Goodea atripinnis</name>
    <dbReference type="NCBI Taxonomy" id="208336"/>
    <lineage>
        <taxon>Eukaryota</taxon>
        <taxon>Metazoa</taxon>
        <taxon>Chordata</taxon>
        <taxon>Craniata</taxon>
        <taxon>Vertebrata</taxon>
        <taxon>Euteleostomi</taxon>
        <taxon>Actinopterygii</taxon>
        <taxon>Neopterygii</taxon>
        <taxon>Teleostei</taxon>
        <taxon>Neoteleostei</taxon>
        <taxon>Acanthomorphata</taxon>
        <taxon>Ovalentaria</taxon>
        <taxon>Atherinomorphae</taxon>
        <taxon>Cyprinodontiformes</taxon>
        <taxon>Goodeidae</taxon>
        <taxon>Goodea</taxon>
    </lineage>
</organism>
<dbReference type="Gene3D" id="2.60.40.60">
    <property type="entry name" value="Cadherins"/>
    <property type="match status" value="4"/>
</dbReference>
<feature type="chain" id="PRO_5046356653" description="Cadherin domain-containing protein" evidence="10">
    <location>
        <begin position="30"/>
        <end position="461"/>
    </location>
</feature>
<feature type="domain" description="Cadherin" evidence="11">
    <location>
        <begin position="134"/>
        <end position="242"/>
    </location>
</feature>
<dbReference type="PANTHER" id="PTHR24028">
    <property type="entry name" value="CADHERIN-87A"/>
    <property type="match status" value="1"/>
</dbReference>
<keyword evidence="10" id="KW-0732">Signal</keyword>
<proteinExistence type="predicted"/>
<feature type="domain" description="Cadherin" evidence="11">
    <location>
        <begin position="243"/>
        <end position="347"/>
    </location>
</feature>
<evidence type="ECO:0000313" key="13">
    <source>
        <dbReference type="Proteomes" id="UP001476798"/>
    </source>
</evidence>
<name>A0ABV0PJI0_9TELE</name>
<dbReference type="CDD" id="cd11304">
    <property type="entry name" value="Cadherin_repeat"/>
    <property type="match status" value="2"/>
</dbReference>
<dbReference type="PROSITE" id="PS00232">
    <property type="entry name" value="CADHERIN_1"/>
    <property type="match status" value="2"/>
</dbReference>
<evidence type="ECO:0000256" key="3">
    <source>
        <dbReference type="ARBA" id="ARBA00022737"/>
    </source>
</evidence>
<gene>
    <name evidence="12" type="ORF">GOODEAATRI_033358</name>
</gene>
<evidence type="ECO:0000256" key="5">
    <source>
        <dbReference type="ARBA" id="ARBA00022889"/>
    </source>
</evidence>
<protein>
    <recommendedName>
        <fullName evidence="11">Cadherin domain-containing protein</fullName>
    </recommendedName>
</protein>
<evidence type="ECO:0000256" key="8">
    <source>
        <dbReference type="ARBA" id="ARBA00023180"/>
    </source>
</evidence>
<evidence type="ECO:0000256" key="4">
    <source>
        <dbReference type="ARBA" id="ARBA00022837"/>
    </source>
</evidence>
<keyword evidence="5" id="KW-0130">Cell adhesion</keyword>
<dbReference type="Proteomes" id="UP001476798">
    <property type="component" value="Unassembled WGS sequence"/>
</dbReference>
<evidence type="ECO:0000256" key="10">
    <source>
        <dbReference type="SAM" id="SignalP"/>
    </source>
</evidence>
<comment type="caution">
    <text evidence="12">The sequence shown here is derived from an EMBL/GenBank/DDBJ whole genome shotgun (WGS) entry which is preliminary data.</text>
</comment>
<evidence type="ECO:0000256" key="2">
    <source>
        <dbReference type="ARBA" id="ARBA00022692"/>
    </source>
</evidence>
<keyword evidence="6" id="KW-1133">Transmembrane helix</keyword>
<evidence type="ECO:0000259" key="11">
    <source>
        <dbReference type="PROSITE" id="PS50268"/>
    </source>
</evidence>
<dbReference type="InterPro" id="IPR020894">
    <property type="entry name" value="Cadherin_CS"/>
</dbReference>
<sequence>MLKRGKTKRTMNRPVLLFIALLSLDSVIGQASYSIPEEMPKGSLIGNIAHDLGLETKRLVSGKAEIFNRNSAEYVELNRERGVLLVKDRIDREALCTETTVCALDFQVILENPMEFYTVTIQITDVNDNAPTFEKGEMKFKISESAINGAKFVLERAVDHDVGINGLQDYLLKPSDHFVLKLHSNANGHKNVEMVLQKPLDREKQEQIKLVLTAVDGGEPQMSGTMLIVITVLDANDNAPVFTQKTYKAAVTENSPKGTVVATVTASDADEGSNSKITYSITNTLDNVRKVFKINEENGQISLIQNIDFEKSKYFQINVLASDNGGLTDSSKLVVDVQDVNDNKPEIRIMSKSNVIAEDSNPDTVVTIINIEDLDSGKNGDVKCFVNENVPFILKSSRNNFHSLVTDNELDRERASEYNITVTCSDEGVPSLSSSVTLTLQISDVNDNAPVFERSSYEAYI</sequence>
<keyword evidence="7" id="KW-0472">Membrane</keyword>
<dbReference type="SMART" id="SM00112">
    <property type="entry name" value="CA"/>
    <property type="match status" value="4"/>
</dbReference>
<keyword evidence="2" id="KW-0812">Transmembrane</keyword>
<feature type="domain" description="Cadherin" evidence="11">
    <location>
        <begin position="58"/>
        <end position="133"/>
    </location>
</feature>
<dbReference type="Pfam" id="PF08266">
    <property type="entry name" value="Cadherin_2"/>
    <property type="match status" value="1"/>
</dbReference>
<keyword evidence="13" id="KW-1185">Reference proteome</keyword>
<evidence type="ECO:0000256" key="9">
    <source>
        <dbReference type="PROSITE-ProRule" id="PRU00043"/>
    </source>
</evidence>
<dbReference type="PROSITE" id="PS50268">
    <property type="entry name" value="CADHERIN_2"/>
    <property type="match status" value="4"/>
</dbReference>
<evidence type="ECO:0000256" key="6">
    <source>
        <dbReference type="ARBA" id="ARBA00022989"/>
    </source>
</evidence>
<dbReference type="Pfam" id="PF00028">
    <property type="entry name" value="Cadherin"/>
    <property type="match status" value="3"/>
</dbReference>
<dbReference type="InterPro" id="IPR002126">
    <property type="entry name" value="Cadherin-like_dom"/>
</dbReference>
<dbReference type="EMBL" id="JAHRIO010076831">
    <property type="protein sequence ID" value="MEQ2183502.1"/>
    <property type="molecule type" value="Genomic_DNA"/>
</dbReference>
<evidence type="ECO:0000256" key="1">
    <source>
        <dbReference type="ARBA" id="ARBA00004167"/>
    </source>
</evidence>
<dbReference type="InterPro" id="IPR013164">
    <property type="entry name" value="Cadherin_N"/>
</dbReference>